<evidence type="ECO:0000313" key="9">
    <source>
        <dbReference type="EMBL" id="CAH1775529.1"/>
    </source>
</evidence>
<evidence type="ECO:0000256" key="4">
    <source>
        <dbReference type="ARBA" id="ARBA00022980"/>
    </source>
</evidence>
<gene>
    <name evidence="9" type="ORF">OFUS_LOCUS2825</name>
</gene>
<evidence type="ECO:0000256" key="1">
    <source>
        <dbReference type="ARBA" id="ARBA00004173"/>
    </source>
</evidence>
<comment type="caution">
    <text evidence="9">The sequence shown here is derived from an EMBL/GenBank/DDBJ whole genome shotgun (WGS) entry which is preliminary data.</text>
</comment>
<evidence type="ECO:0000256" key="5">
    <source>
        <dbReference type="ARBA" id="ARBA00023128"/>
    </source>
</evidence>
<dbReference type="EMBL" id="CAIIXF020000001">
    <property type="protein sequence ID" value="CAH1775529.1"/>
    <property type="molecule type" value="Genomic_DNA"/>
</dbReference>
<evidence type="ECO:0000256" key="2">
    <source>
        <dbReference type="ARBA" id="ARBA00010972"/>
    </source>
</evidence>
<dbReference type="GO" id="GO:0006412">
    <property type="term" value="P:translation"/>
    <property type="evidence" value="ECO:0007669"/>
    <property type="project" value="TreeGrafter"/>
</dbReference>
<keyword evidence="4" id="KW-0689">Ribosomal protein</keyword>
<proteinExistence type="inferred from homology"/>
<reference evidence="9" key="1">
    <citation type="submission" date="2022-03" db="EMBL/GenBank/DDBJ databases">
        <authorList>
            <person name="Martin C."/>
        </authorList>
    </citation>
    <scope>NUCLEOTIDE SEQUENCE</scope>
</reference>
<keyword evidence="3" id="KW-0809">Transit peptide</keyword>
<comment type="subcellular location">
    <subcellularLocation>
        <location evidence="1">Mitochondrion</location>
    </subcellularLocation>
</comment>
<evidence type="ECO:0000313" key="10">
    <source>
        <dbReference type="Proteomes" id="UP000749559"/>
    </source>
</evidence>
<sequence length="213" mass="25028">MASLLQQLRRTVAITAQITQQVHKCILPSLHPSTVRLSDQIIRDYSSNSVKALRKRDIRDDHPAKVYDPYFQPQDQSPYKLPDVSRRYGYKVKVHTGGLLPRDDAKLHTMPTYIPKDAWDPKRALFGQNDYIDILGDGTLHPRDLVKGPIWLRGFRGNEMQRLIRRVKMNRKKLHDTFPKKLHDIQKRIKFLHKRYNHRRLRSNFWSGTTGGK</sequence>
<evidence type="ECO:0000256" key="7">
    <source>
        <dbReference type="ARBA" id="ARBA00035182"/>
    </source>
</evidence>
<keyword evidence="10" id="KW-1185">Reference proteome</keyword>
<evidence type="ECO:0000256" key="6">
    <source>
        <dbReference type="ARBA" id="ARBA00023274"/>
    </source>
</evidence>
<dbReference type="Pfam" id="PF10244">
    <property type="entry name" value="MRP-L51"/>
    <property type="match status" value="1"/>
</dbReference>
<accession>A0A8S4N528</accession>
<evidence type="ECO:0000256" key="8">
    <source>
        <dbReference type="ARBA" id="ARBA00035419"/>
    </source>
</evidence>
<keyword evidence="5" id="KW-0496">Mitochondrion</keyword>
<dbReference type="GO" id="GO:0003735">
    <property type="term" value="F:structural constituent of ribosome"/>
    <property type="evidence" value="ECO:0007669"/>
    <property type="project" value="InterPro"/>
</dbReference>
<evidence type="ECO:0000256" key="3">
    <source>
        <dbReference type="ARBA" id="ARBA00022946"/>
    </source>
</evidence>
<keyword evidence="6" id="KW-0687">Ribonucleoprotein</keyword>
<dbReference type="GO" id="GO:0005762">
    <property type="term" value="C:mitochondrial large ribosomal subunit"/>
    <property type="evidence" value="ECO:0007669"/>
    <property type="project" value="TreeGrafter"/>
</dbReference>
<comment type="similarity">
    <text evidence="2">Belongs to the mitochondrion-specific ribosomal protein mL51 family.</text>
</comment>
<dbReference type="AlphaFoldDB" id="A0A8S4N528"/>
<dbReference type="PANTHER" id="PTHR13409">
    <property type="entry name" value="MITOCHONDRIAL 39S RIBOSOMAL PROTEIN L51"/>
    <property type="match status" value="1"/>
</dbReference>
<name>A0A8S4N528_OWEFU</name>
<organism evidence="9 10">
    <name type="scientific">Owenia fusiformis</name>
    <name type="common">Polychaete worm</name>
    <dbReference type="NCBI Taxonomy" id="6347"/>
    <lineage>
        <taxon>Eukaryota</taxon>
        <taxon>Metazoa</taxon>
        <taxon>Spiralia</taxon>
        <taxon>Lophotrochozoa</taxon>
        <taxon>Annelida</taxon>
        <taxon>Polychaeta</taxon>
        <taxon>Sedentaria</taxon>
        <taxon>Canalipalpata</taxon>
        <taxon>Sabellida</taxon>
        <taxon>Oweniida</taxon>
        <taxon>Oweniidae</taxon>
        <taxon>Owenia</taxon>
    </lineage>
</organism>
<protein>
    <recommendedName>
        <fullName evidence="7">Large ribosomal subunit protein mL51</fullName>
    </recommendedName>
    <alternativeName>
        <fullName evidence="8">39S ribosomal protein L51, mitochondrial</fullName>
    </alternativeName>
</protein>
<dbReference type="InterPro" id="IPR019373">
    <property type="entry name" value="Ribosomal_mL51"/>
</dbReference>
<dbReference type="OrthoDB" id="10059330at2759"/>
<dbReference type="PANTHER" id="PTHR13409:SF0">
    <property type="entry name" value="LARGE RIBOSOMAL SUBUNIT PROTEIN ML51"/>
    <property type="match status" value="1"/>
</dbReference>
<dbReference type="Proteomes" id="UP000749559">
    <property type="component" value="Unassembled WGS sequence"/>
</dbReference>